<dbReference type="GO" id="GO:0004175">
    <property type="term" value="F:endopeptidase activity"/>
    <property type="evidence" value="ECO:0007669"/>
    <property type="project" value="UniProtKB-ARBA"/>
</dbReference>
<keyword evidence="1" id="KW-1133">Transmembrane helix</keyword>
<dbReference type="Pfam" id="PF02517">
    <property type="entry name" value="Rce1-like"/>
    <property type="match status" value="1"/>
</dbReference>
<dbReference type="PANTHER" id="PTHR43592:SF15">
    <property type="entry name" value="CAAX AMINO TERMINAL PROTEASE FAMILY PROTEIN"/>
    <property type="match status" value="1"/>
</dbReference>
<dbReference type="OrthoDB" id="9779573at2"/>
<proteinExistence type="predicted"/>
<protein>
    <submittedName>
        <fullName evidence="3">CPBP family intramembrane metalloprotease</fullName>
    </submittedName>
</protein>
<evidence type="ECO:0000259" key="2">
    <source>
        <dbReference type="Pfam" id="PF02517"/>
    </source>
</evidence>
<dbReference type="Proteomes" id="UP000285211">
    <property type="component" value="Unassembled WGS sequence"/>
</dbReference>
<feature type="transmembrane region" description="Helical" evidence="1">
    <location>
        <begin position="180"/>
        <end position="199"/>
    </location>
</feature>
<evidence type="ECO:0000313" key="4">
    <source>
        <dbReference type="Proteomes" id="UP000285211"/>
    </source>
</evidence>
<keyword evidence="1" id="KW-0812">Transmembrane</keyword>
<keyword evidence="3" id="KW-0378">Hydrolase</keyword>
<keyword evidence="4" id="KW-1185">Reference proteome</keyword>
<gene>
    <name evidence="3" type="ORF">EOD40_12395</name>
</gene>
<feature type="transmembrane region" description="Helical" evidence="1">
    <location>
        <begin position="12"/>
        <end position="32"/>
    </location>
</feature>
<sequence length="204" mass="22985">MEITEKSNRRKTGLIILSMSLFMFSPILMHLISYKIPMFENLGLSIETLAPITAWIVALILTISYVIYTFKVVPFVHKMQREISLFKMVGLMTIVGGIVEEVVFRGWLMDLLMKLGYGAIIQIIVSGLAFGLVHITWGLFSKEKRFLKGAFIATTFLGFGLAIVYLVGNRNIGPCIVSHSIINIIIEPWLMLAAVSKTWKLKDE</sequence>
<feature type="transmembrane region" description="Helical" evidence="1">
    <location>
        <begin position="85"/>
        <end position="104"/>
    </location>
</feature>
<evidence type="ECO:0000313" key="3">
    <source>
        <dbReference type="EMBL" id="RVT74966.1"/>
    </source>
</evidence>
<dbReference type="PANTHER" id="PTHR43592">
    <property type="entry name" value="CAAX AMINO TERMINAL PROTEASE"/>
    <property type="match status" value="1"/>
</dbReference>
<dbReference type="GO" id="GO:0080120">
    <property type="term" value="P:CAAX-box protein maturation"/>
    <property type="evidence" value="ECO:0007669"/>
    <property type="project" value="UniProtKB-ARBA"/>
</dbReference>
<name>A0A3S2XGN3_9FLAO</name>
<feature type="transmembrane region" description="Helical" evidence="1">
    <location>
        <begin position="149"/>
        <end position="168"/>
    </location>
</feature>
<keyword evidence="3" id="KW-0645">Protease</keyword>
<accession>A0A3S2XGN3</accession>
<dbReference type="GO" id="GO:0006508">
    <property type="term" value="P:proteolysis"/>
    <property type="evidence" value="ECO:0007669"/>
    <property type="project" value="UniProtKB-KW"/>
</dbReference>
<dbReference type="RefSeq" id="WP_128195986.1">
    <property type="nucleotide sequence ID" value="NZ_SACJ01000007.1"/>
</dbReference>
<feature type="transmembrane region" description="Helical" evidence="1">
    <location>
        <begin position="52"/>
        <end position="73"/>
    </location>
</feature>
<organism evidence="3 4">
    <name type="scientific">Flavobacterium sufflavum</name>
    <dbReference type="NCBI Taxonomy" id="1921138"/>
    <lineage>
        <taxon>Bacteria</taxon>
        <taxon>Pseudomonadati</taxon>
        <taxon>Bacteroidota</taxon>
        <taxon>Flavobacteriia</taxon>
        <taxon>Flavobacteriales</taxon>
        <taxon>Flavobacteriaceae</taxon>
        <taxon>Flavobacterium</taxon>
    </lineage>
</organism>
<dbReference type="AlphaFoldDB" id="A0A3S2XGN3"/>
<keyword evidence="1" id="KW-0472">Membrane</keyword>
<dbReference type="GO" id="GO:0008237">
    <property type="term" value="F:metallopeptidase activity"/>
    <property type="evidence" value="ECO:0007669"/>
    <property type="project" value="UniProtKB-KW"/>
</dbReference>
<comment type="caution">
    <text evidence="3">The sequence shown here is derived from an EMBL/GenBank/DDBJ whole genome shotgun (WGS) entry which is preliminary data.</text>
</comment>
<dbReference type="EMBL" id="SACJ01000007">
    <property type="protein sequence ID" value="RVT74966.1"/>
    <property type="molecule type" value="Genomic_DNA"/>
</dbReference>
<feature type="domain" description="CAAX prenyl protease 2/Lysostaphin resistance protein A-like" evidence="2">
    <location>
        <begin position="86"/>
        <end position="185"/>
    </location>
</feature>
<reference evidence="3 4" key="1">
    <citation type="submission" date="2019-01" db="EMBL/GenBank/DDBJ databases">
        <authorList>
            <person name="Chen W.-M."/>
        </authorList>
    </citation>
    <scope>NUCLEOTIDE SEQUENCE [LARGE SCALE GENOMIC DNA]</scope>
    <source>
        <strain evidence="3 4">BBQ-12</strain>
    </source>
</reference>
<feature type="transmembrane region" description="Helical" evidence="1">
    <location>
        <begin position="116"/>
        <end position="137"/>
    </location>
</feature>
<evidence type="ECO:0000256" key="1">
    <source>
        <dbReference type="SAM" id="Phobius"/>
    </source>
</evidence>
<keyword evidence="3" id="KW-0482">Metalloprotease</keyword>
<dbReference type="InterPro" id="IPR003675">
    <property type="entry name" value="Rce1/LyrA-like_dom"/>
</dbReference>